<evidence type="ECO:0000313" key="5">
    <source>
        <dbReference type="Proteomes" id="UP000770661"/>
    </source>
</evidence>
<name>A0A8J4YQC5_CHIOP</name>
<keyword evidence="1" id="KW-0863">Zinc-finger</keyword>
<dbReference type="AlphaFoldDB" id="A0A8J4YQC5"/>
<gene>
    <name evidence="4" type="ORF">GWK47_040298</name>
</gene>
<protein>
    <recommendedName>
        <fullName evidence="3">C3H1-type domain-containing protein</fullName>
    </recommendedName>
</protein>
<evidence type="ECO:0000259" key="3">
    <source>
        <dbReference type="PROSITE" id="PS50103"/>
    </source>
</evidence>
<feature type="domain" description="C3H1-type" evidence="3">
    <location>
        <begin position="221"/>
        <end position="251"/>
    </location>
</feature>
<dbReference type="Proteomes" id="UP000770661">
    <property type="component" value="Unassembled WGS sequence"/>
</dbReference>
<dbReference type="InterPro" id="IPR011011">
    <property type="entry name" value="Znf_FYVE_PHD"/>
</dbReference>
<dbReference type="InterPro" id="IPR000571">
    <property type="entry name" value="Znf_CCCH"/>
</dbReference>
<feature type="compositionally biased region" description="Polar residues" evidence="2">
    <location>
        <begin position="198"/>
        <end position="223"/>
    </location>
</feature>
<organism evidence="4 5">
    <name type="scientific">Chionoecetes opilio</name>
    <name type="common">Atlantic snow crab</name>
    <name type="synonym">Cancer opilio</name>
    <dbReference type="NCBI Taxonomy" id="41210"/>
    <lineage>
        <taxon>Eukaryota</taxon>
        <taxon>Metazoa</taxon>
        <taxon>Ecdysozoa</taxon>
        <taxon>Arthropoda</taxon>
        <taxon>Crustacea</taxon>
        <taxon>Multicrustacea</taxon>
        <taxon>Malacostraca</taxon>
        <taxon>Eumalacostraca</taxon>
        <taxon>Eucarida</taxon>
        <taxon>Decapoda</taxon>
        <taxon>Pleocyemata</taxon>
        <taxon>Brachyura</taxon>
        <taxon>Eubrachyura</taxon>
        <taxon>Majoidea</taxon>
        <taxon>Majidae</taxon>
        <taxon>Chionoecetes</taxon>
    </lineage>
</organism>
<keyword evidence="1" id="KW-0862">Zinc</keyword>
<dbReference type="Gene3D" id="3.30.40.10">
    <property type="entry name" value="Zinc/RING finger domain, C3HC4 (zinc finger)"/>
    <property type="match status" value="1"/>
</dbReference>
<feature type="zinc finger region" description="C3H1-type" evidence="1">
    <location>
        <begin position="221"/>
        <end position="251"/>
    </location>
</feature>
<comment type="caution">
    <text evidence="4">The sequence shown here is derived from an EMBL/GenBank/DDBJ whole genome shotgun (WGS) entry which is preliminary data.</text>
</comment>
<dbReference type="PROSITE" id="PS50103">
    <property type="entry name" value="ZF_C3H1"/>
    <property type="match status" value="1"/>
</dbReference>
<dbReference type="OrthoDB" id="2270193at2759"/>
<dbReference type="SUPFAM" id="SSF57903">
    <property type="entry name" value="FYVE/PHD zinc finger"/>
    <property type="match status" value="1"/>
</dbReference>
<dbReference type="Gene3D" id="4.10.1000.10">
    <property type="entry name" value="Zinc finger, CCCH-type"/>
    <property type="match status" value="1"/>
</dbReference>
<feature type="region of interest" description="Disordered" evidence="2">
    <location>
        <begin position="120"/>
        <end position="224"/>
    </location>
</feature>
<dbReference type="InterPro" id="IPR013083">
    <property type="entry name" value="Znf_RING/FYVE/PHD"/>
</dbReference>
<feature type="region of interest" description="Disordered" evidence="2">
    <location>
        <begin position="306"/>
        <end position="343"/>
    </location>
</feature>
<keyword evidence="5" id="KW-1185">Reference proteome</keyword>
<evidence type="ECO:0000313" key="4">
    <source>
        <dbReference type="EMBL" id="KAG0724595.1"/>
    </source>
</evidence>
<sequence length="410" mass="45938">MTVGLGTGDPQWGLGPEASPPHDDSGPGDGGATRLVDTGQDSNTTQTNKCAACCINDDMKHTIQCGECKEWIHYYCSKLPLYNLMCLLKTNRKYTCEKCYVSKYLDEDWEMVAKEAQEAIENQESSRRSPTESNLSNLSEHQTSLQTHEDEETLEAAQPAGQSFDIGNTPEDMRLTLHRNNDLNSSPDVQDTSDRTNRQNLVGRSNIQENHATGHGQNNNKNSKPICRFYRKGICKYGSGGKDCNFRHPKPCKKLINHGLESKHGCKLGKDCQDYHPFLCRNPMQRGECFIEKCKYTHIRGTRRHRGHYDTHNQNSQYSTPQQQQVPAQHHHHHDSGTPSTATINQGDFLGAINQMKAAISDIAKVVEAQGLMMQKQTIGKHMNQLPQVNQIPMAAPVYPWLNAVIGHSA</sequence>
<dbReference type="SMART" id="SM00356">
    <property type="entry name" value="ZnF_C3H1"/>
    <property type="match status" value="2"/>
</dbReference>
<keyword evidence="1" id="KW-0479">Metal-binding</keyword>
<reference evidence="4" key="1">
    <citation type="submission" date="2020-07" db="EMBL/GenBank/DDBJ databases">
        <title>The High-quality genome of the commercially important snow crab, Chionoecetes opilio.</title>
        <authorList>
            <person name="Jeong J.-H."/>
            <person name="Ryu S."/>
        </authorList>
    </citation>
    <scope>NUCLEOTIDE SEQUENCE</scope>
    <source>
        <strain evidence="4">MADBK_172401_WGS</strain>
        <tissue evidence="4">Digestive gland</tissue>
    </source>
</reference>
<feature type="region of interest" description="Disordered" evidence="2">
    <location>
        <begin position="1"/>
        <end position="46"/>
    </location>
</feature>
<feature type="compositionally biased region" description="Polar residues" evidence="2">
    <location>
        <begin position="312"/>
        <end position="321"/>
    </location>
</feature>
<dbReference type="EMBL" id="JACEEZ010006677">
    <property type="protein sequence ID" value="KAG0724595.1"/>
    <property type="molecule type" value="Genomic_DNA"/>
</dbReference>
<feature type="compositionally biased region" description="Polar residues" evidence="2">
    <location>
        <begin position="131"/>
        <end position="146"/>
    </location>
</feature>
<proteinExistence type="predicted"/>
<evidence type="ECO:0000256" key="2">
    <source>
        <dbReference type="SAM" id="MobiDB-lite"/>
    </source>
</evidence>
<dbReference type="GO" id="GO:0008270">
    <property type="term" value="F:zinc ion binding"/>
    <property type="evidence" value="ECO:0007669"/>
    <property type="project" value="UniProtKB-KW"/>
</dbReference>
<accession>A0A8J4YQC5</accession>
<evidence type="ECO:0000256" key="1">
    <source>
        <dbReference type="PROSITE-ProRule" id="PRU00723"/>
    </source>
</evidence>
<feature type="compositionally biased region" description="Basic and acidic residues" evidence="2">
    <location>
        <begin position="171"/>
        <end position="181"/>
    </location>
</feature>